<name>A0A1Y0SZC0_9CAUD</name>
<gene>
    <name evidence="1" type="ORF">SKUL_24</name>
</gene>
<dbReference type="EMBL" id="MF042361">
    <property type="protein sequence ID" value="ARV77123.1"/>
    <property type="molecule type" value="Genomic_DNA"/>
</dbReference>
<keyword evidence="1" id="KW-0012">Acyltransferase</keyword>
<dbReference type="Gene3D" id="3.40.630.30">
    <property type="match status" value="1"/>
</dbReference>
<dbReference type="SUPFAM" id="SSF55729">
    <property type="entry name" value="Acyl-CoA N-acyltransferases (Nat)"/>
    <property type="match status" value="1"/>
</dbReference>
<dbReference type="GO" id="GO:0016746">
    <property type="term" value="F:acyltransferase activity"/>
    <property type="evidence" value="ECO:0007669"/>
    <property type="project" value="UniProtKB-KW"/>
</dbReference>
<keyword evidence="2" id="KW-1185">Reference proteome</keyword>
<protein>
    <submittedName>
        <fullName evidence="1">Acyl-CoA N-acyltransferase</fullName>
    </submittedName>
</protein>
<keyword evidence="1" id="KW-0808">Transferase</keyword>
<organism evidence="1 2">
    <name type="scientific">Pseudomonas phage Skulduggery</name>
    <dbReference type="NCBI Taxonomy" id="2006671"/>
    <lineage>
        <taxon>Viruses</taxon>
        <taxon>Duplodnaviria</taxon>
        <taxon>Heunggongvirae</taxon>
        <taxon>Uroviricota</taxon>
        <taxon>Caudoviricetes</taxon>
        <taxon>Skulduggeryvirus</taxon>
        <taxon>Skulduggeryvirus skulduggery</taxon>
    </lineage>
</organism>
<evidence type="ECO:0000313" key="1">
    <source>
        <dbReference type="EMBL" id="ARV77123.1"/>
    </source>
</evidence>
<reference evidence="1 2" key="1">
    <citation type="submission" date="2017-05" db="EMBL/GenBank/DDBJ databases">
        <authorList>
            <person name="Song R."/>
            <person name="Chenine A.L."/>
            <person name="Ruprecht R.M."/>
        </authorList>
    </citation>
    <scope>NUCLEOTIDE SEQUENCE [LARGE SCALE GENOMIC DNA]</scope>
</reference>
<accession>A0A1Y0SZC0</accession>
<proteinExistence type="predicted"/>
<dbReference type="Proteomes" id="UP000221845">
    <property type="component" value="Segment"/>
</dbReference>
<dbReference type="InterPro" id="IPR016181">
    <property type="entry name" value="Acyl_CoA_acyltransferase"/>
</dbReference>
<sequence length="144" mass="16058">MSLKIRLDSGPLLDWAAARYDRNAIDGDTHALGIEVDGVIRAVAMYNNFNTVSCSMHVVSDDGKRWASRTFLSAAFSYPFVQLGLKRVTAMVPAKNTDALCLDLRLGFKVEGTMAEATDDDDIVVMGMLRRNCMWITEEQRHGR</sequence>
<evidence type="ECO:0000313" key="2">
    <source>
        <dbReference type="Proteomes" id="UP000221845"/>
    </source>
</evidence>